<dbReference type="Pfam" id="PF00168">
    <property type="entry name" value="C2"/>
    <property type="match status" value="1"/>
</dbReference>
<dbReference type="EnsemblMetazoa" id="XM_003384323.2">
    <property type="protein sequence ID" value="XP_003384371.2"/>
    <property type="gene ID" value="LOC100636526"/>
</dbReference>
<sequence length="1620" mass="185832">MAEGGVLVSTDRELLDSLSKKRRAFKESFKLKPAKDGEDLEATDSGLRTTSSFISDDLLDTMRARRVRRRMRKGELPPLDLSLAGPKNLEPILPLPLPTNTESILTSTLNDEAAAGVSSIRRLRERQDHRTRFDDIATGIIDSSNQIRPISPTSPRSPPPPPPVSTAKTNLIGSKLSSERWKLLSSRMTETKDKVEEENSMEFFLGSSPKHVSRLQDEERSHQLEETDHDRAAGDDGFEGRGLEEDPLQPEGEGAIQRRDEERDLARNEERGDRTMLITQEGLSAMEANVKRVLEYGFPRYTPQQERINNEKTLYFVPSRVLAPLETKTPDENPPVFDEDIGLYVGQRPKVSIGNLATMENRLLRRPDMGKGWFGKDGLLLTTPEPTHKLITRPLIIGEDPNRHLIYREPRMARNSTTIINKTDGVNDCQLEIYLGSIHFSHHPLFSREHVLSQSLSKQCEVYHKIDRGRLIDQYREQLKALQYSIQDLKQSQTDPMQASEQLERYRLEVRAKRQQLKQTGATEYQLMQNVLKTWRELKQLREDQGYSCTTSQLVIHRFGSDAMIEQALRDRDIEAELMERREDHEATMAVEILQYQQELAEWKAYNKERKRTVRELSRKDSVASHASSAVESSTNVADIEAMATGNSTSFIPPKKPRPTAPPSFDEARARLELLEYYRLNHRKPGDPKLVPQLTQNHPITQNVPRDEQTRRNLIEGTRYKIKVLYNNKEFHNTKDKYLASDFSVAFDELLTVKIIEVPHCIELQIINTSFRIPSLITRIYVPIPDNTMILSTSIKESYQFSSNQAVTFDHSTAVGSGHTHPLLPEHGELITSGHMTLTACWAEREDGQPLCPPAIKKKSSQLEKIARVGVTGVSNVHKLKKWIEEANLDPNDPRNWELLELIESIPSTQEETKYFRLDKIDDDARFVDEEEYQNNRRFTLLKLRDQGHPALKGQCIPMNEEGISDSLWKSVNDYKPYSLAELPVSIFGNFYDNRREQRLRYLNDVREKVLKRAGSHLTNELTLEDVIHEEVIPNITTLGKTLLGFFAPRRPLKPVRTLRRKPKPQNVHVESCHIRVRVVRAVNVSVREEELRYNETLVQSFVEVRFGKESSKTASAHGPYPHWNEELTLPFCPPDDDFSPLALQKISHELEIHLYDEITVNISMDEVQRHQRLEKKWLGSLTIPFSTLHDRARIEGTFQLDTPLVLLGYTAPPTNSTLSNESSNTYVQLFISLEPALSMLPPISDKFDSVEDSLLLEKGKAWLKNLRDKFPSRNYTATVLDCNGKNVFVTRFIRPQNPPASLLPQDYQTLTGGSLLQCMERLAWFVSLIPFLPDALVFSGTCDVWFTSDIFLHMLGGDEEEHAVLLCNYFLFLGQRAWLVLGTAIPEGPTAYVLTLHPVSNRSYILWNPSNGKHFPYNLSHIPLHSIGCLINSDNVWGNIQEWDHPSRVTFDLQNSKKWSPLFPSTMNPLDSIQVDTLEYSETDPEQVQQLRTRIDRLVHDHIEQLREHDLTRWNRLCCRVLHRLSSRLEEKPFSSNETSQLHKRELKESLPGYKITGYPLHIKYSDTAQLLRAVESTGLHLCHHRRIEFAMYVTVHSYPNDILSVWIYLATVTPPDTN</sequence>
<feature type="domain" description="C2" evidence="2">
    <location>
        <begin position="1051"/>
        <end position="1199"/>
    </location>
</feature>
<dbReference type="InterPro" id="IPR028928">
    <property type="entry name" value="CC2D2AN-C2"/>
</dbReference>
<dbReference type="InterPro" id="IPR056290">
    <property type="entry name" value="CEPT76/DRC7_peptidase-like_dom"/>
</dbReference>
<feature type="region of interest" description="Disordered" evidence="1">
    <location>
        <begin position="141"/>
        <end position="172"/>
    </location>
</feature>
<dbReference type="PANTHER" id="PTHR20837">
    <property type="entry name" value="CENTROSOMAL PROTEIN-RELATED"/>
    <property type="match status" value="1"/>
</dbReference>
<feature type="compositionally biased region" description="Pro residues" evidence="1">
    <location>
        <begin position="155"/>
        <end position="164"/>
    </location>
</feature>
<name>A0AAN0IB16_AMPQE</name>
<dbReference type="PANTHER" id="PTHR20837:SF0">
    <property type="entry name" value="COILED-COIL AND C2 DOMAIN-CONTAINING PROTEIN 2A"/>
    <property type="match status" value="1"/>
</dbReference>
<dbReference type="Pfam" id="PF17661">
    <property type="entry name" value="DUF5523"/>
    <property type="match status" value="1"/>
</dbReference>
<dbReference type="GO" id="GO:1905515">
    <property type="term" value="P:non-motile cilium assembly"/>
    <property type="evidence" value="ECO:0007669"/>
    <property type="project" value="TreeGrafter"/>
</dbReference>
<evidence type="ECO:0000313" key="3">
    <source>
        <dbReference type="EnsemblMetazoa" id="XP_003384371.2"/>
    </source>
</evidence>
<evidence type="ECO:0000256" key="1">
    <source>
        <dbReference type="SAM" id="MobiDB-lite"/>
    </source>
</evidence>
<dbReference type="KEGG" id="aqu:100636526"/>
<dbReference type="InterPro" id="IPR041510">
    <property type="entry name" value="DUF5523"/>
</dbReference>
<dbReference type="Pfam" id="PF15625">
    <property type="entry name" value="CC2D2AN-C2"/>
    <property type="match status" value="1"/>
</dbReference>
<protein>
    <recommendedName>
        <fullName evidence="2">C2 domain-containing protein</fullName>
    </recommendedName>
</protein>
<feature type="compositionally biased region" description="Basic and acidic residues" evidence="1">
    <location>
        <begin position="256"/>
        <end position="269"/>
    </location>
</feature>
<evidence type="ECO:0000313" key="4">
    <source>
        <dbReference type="Proteomes" id="UP000007879"/>
    </source>
</evidence>
<dbReference type="Proteomes" id="UP000007879">
    <property type="component" value="Unassembled WGS sequence"/>
</dbReference>
<proteinExistence type="predicted"/>
<dbReference type="Pfam" id="PF24652">
    <property type="entry name" value="CEP76_C"/>
    <property type="match status" value="1"/>
</dbReference>
<dbReference type="SMART" id="SM00239">
    <property type="entry name" value="C2"/>
    <property type="match status" value="1"/>
</dbReference>
<evidence type="ECO:0000259" key="2">
    <source>
        <dbReference type="PROSITE" id="PS50004"/>
    </source>
</evidence>
<dbReference type="InterPro" id="IPR000008">
    <property type="entry name" value="C2_dom"/>
</dbReference>
<reference evidence="4" key="1">
    <citation type="journal article" date="2010" name="Nature">
        <title>The Amphimedon queenslandica genome and the evolution of animal complexity.</title>
        <authorList>
            <person name="Srivastava M."/>
            <person name="Simakov O."/>
            <person name="Chapman J."/>
            <person name="Fahey B."/>
            <person name="Gauthier M.E."/>
            <person name="Mitros T."/>
            <person name="Richards G.S."/>
            <person name="Conaco C."/>
            <person name="Dacre M."/>
            <person name="Hellsten U."/>
            <person name="Larroux C."/>
            <person name="Putnam N.H."/>
            <person name="Stanke M."/>
            <person name="Adamska M."/>
            <person name="Darling A."/>
            <person name="Degnan S.M."/>
            <person name="Oakley T.H."/>
            <person name="Plachetzki D.C."/>
            <person name="Zhai Y."/>
            <person name="Adamski M."/>
            <person name="Calcino A."/>
            <person name="Cummins S.F."/>
            <person name="Goodstein D.M."/>
            <person name="Harris C."/>
            <person name="Jackson D.J."/>
            <person name="Leys S.P."/>
            <person name="Shu S."/>
            <person name="Woodcroft B.J."/>
            <person name="Vervoort M."/>
            <person name="Kosik K.S."/>
            <person name="Manning G."/>
            <person name="Degnan B.M."/>
            <person name="Rokhsar D.S."/>
        </authorList>
    </citation>
    <scope>NUCLEOTIDE SEQUENCE [LARGE SCALE GENOMIC DNA]</scope>
</reference>
<accession>A0AAN0IB16</accession>
<reference evidence="3" key="2">
    <citation type="submission" date="2024-06" db="UniProtKB">
        <authorList>
            <consortium name="EnsemblMetazoa"/>
        </authorList>
    </citation>
    <scope>IDENTIFICATION</scope>
</reference>
<dbReference type="GO" id="GO:1904491">
    <property type="term" value="P:protein localization to ciliary transition zone"/>
    <property type="evidence" value="ECO:0007669"/>
    <property type="project" value="TreeGrafter"/>
</dbReference>
<dbReference type="GeneID" id="100636526"/>
<keyword evidence="4" id="KW-1185">Reference proteome</keyword>
<organism evidence="3 4">
    <name type="scientific">Amphimedon queenslandica</name>
    <name type="common">Sponge</name>
    <dbReference type="NCBI Taxonomy" id="400682"/>
    <lineage>
        <taxon>Eukaryota</taxon>
        <taxon>Metazoa</taxon>
        <taxon>Porifera</taxon>
        <taxon>Demospongiae</taxon>
        <taxon>Heteroscleromorpha</taxon>
        <taxon>Haplosclerida</taxon>
        <taxon>Niphatidae</taxon>
        <taxon>Amphimedon</taxon>
    </lineage>
</organism>
<dbReference type="RefSeq" id="XP_003384371.2">
    <property type="nucleotide sequence ID" value="XM_003384323.2"/>
</dbReference>
<dbReference type="InterPro" id="IPR052434">
    <property type="entry name" value="Tectonic-like_complex_comp"/>
</dbReference>
<dbReference type="GO" id="GO:0035869">
    <property type="term" value="C:ciliary transition zone"/>
    <property type="evidence" value="ECO:0007669"/>
    <property type="project" value="TreeGrafter"/>
</dbReference>
<dbReference type="InterPro" id="IPR035892">
    <property type="entry name" value="C2_domain_sf"/>
</dbReference>
<dbReference type="SUPFAM" id="SSF49562">
    <property type="entry name" value="C2 domain (Calcium/lipid-binding domain, CaLB)"/>
    <property type="match status" value="1"/>
</dbReference>
<dbReference type="PROSITE" id="PS50004">
    <property type="entry name" value="C2"/>
    <property type="match status" value="1"/>
</dbReference>
<dbReference type="Gene3D" id="2.60.40.150">
    <property type="entry name" value="C2 domain"/>
    <property type="match status" value="1"/>
</dbReference>
<feature type="region of interest" description="Disordered" evidence="1">
    <location>
        <begin position="189"/>
        <end position="269"/>
    </location>
</feature>
<dbReference type="InterPro" id="IPR056288">
    <property type="entry name" value="CEP76_C"/>
</dbReference>
<feature type="compositionally biased region" description="Basic and acidic residues" evidence="1">
    <location>
        <begin position="214"/>
        <end position="244"/>
    </location>
</feature>
<dbReference type="Pfam" id="PF24656">
    <property type="entry name" value="CEPT76_peptidase"/>
    <property type="match status" value="1"/>
</dbReference>